<accession>A0AAV1E4J0</accession>
<organism evidence="2 3">
    <name type="scientific">Oldenlandia corymbosa var. corymbosa</name>
    <dbReference type="NCBI Taxonomy" id="529605"/>
    <lineage>
        <taxon>Eukaryota</taxon>
        <taxon>Viridiplantae</taxon>
        <taxon>Streptophyta</taxon>
        <taxon>Embryophyta</taxon>
        <taxon>Tracheophyta</taxon>
        <taxon>Spermatophyta</taxon>
        <taxon>Magnoliopsida</taxon>
        <taxon>eudicotyledons</taxon>
        <taxon>Gunneridae</taxon>
        <taxon>Pentapetalae</taxon>
        <taxon>asterids</taxon>
        <taxon>lamiids</taxon>
        <taxon>Gentianales</taxon>
        <taxon>Rubiaceae</taxon>
        <taxon>Rubioideae</taxon>
        <taxon>Spermacoceae</taxon>
        <taxon>Hedyotis-Oldenlandia complex</taxon>
        <taxon>Oldenlandia</taxon>
    </lineage>
</organism>
<evidence type="ECO:0000256" key="1">
    <source>
        <dbReference type="SAM" id="Phobius"/>
    </source>
</evidence>
<keyword evidence="3" id="KW-1185">Reference proteome</keyword>
<gene>
    <name evidence="2" type="ORF">OLC1_LOCUS21686</name>
</gene>
<name>A0AAV1E4J0_OLDCO</name>
<proteinExistence type="predicted"/>
<sequence>MNQSILKDCVDGGGISWHEYLVPVILQFGDSCLPTFMLNVVFALIEMKKKKEKEAALVAEEEEEEVSIKPILFSHSHLYEIVGSMQTIPLHVSIAMGCHGIVRDSDYPPQIPPILLMILTNLYFFLLIFGEPLVPPRRSLVPAHRSPPNSNQDPFSMLGYLGLMKGSGVGSIKMYESLNEWSLPRTKFVFDL</sequence>
<evidence type="ECO:0000313" key="3">
    <source>
        <dbReference type="Proteomes" id="UP001161247"/>
    </source>
</evidence>
<protein>
    <submittedName>
        <fullName evidence="2">OLC1v1015934C1</fullName>
    </submittedName>
</protein>
<feature type="transmembrane region" description="Helical" evidence="1">
    <location>
        <begin position="114"/>
        <end position="134"/>
    </location>
</feature>
<dbReference type="Proteomes" id="UP001161247">
    <property type="component" value="Chromosome 8"/>
</dbReference>
<dbReference type="EMBL" id="OX459125">
    <property type="protein sequence ID" value="CAI9115100.1"/>
    <property type="molecule type" value="Genomic_DNA"/>
</dbReference>
<reference evidence="2" key="1">
    <citation type="submission" date="2023-03" db="EMBL/GenBank/DDBJ databases">
        <authorList>
            <person name="Julca I."/>
        </authorList>
    </citation>
    <scope>NUCLEOTIDE SEQUENCE</scope>
</reference>
<keyword evidence="1" id="KW-1133">Transmembrane helix</keyword>
<feature type="transmembrane region" description="Helical" evidence="1">
    <location>
        <begin position="20"/>
        <end position="45"/>
    </location>
</feature>
<dbReference type="AlphaFoldDB" id="A0AAV1E4J0"/>
<keyword evidence="1" id="KW-0812">Transmembrane</keyword>
<evidence type="ECO:0000313" key="2">
    <source>
        <dbReference type="EMBL" id="CAI9115100.1"/>
    </source>
</evidence>
<keyword evidence="1" id="KW-0472">Membrane</keyword>